<keyword evidence="1" id="KW-0812">Transmembrane</keyword>
<evidence type="ECO:0000256" key="1">
    <source>
        <dbReference type="SAM" id="Phobius"/>
    </source>
</evidence>
<feature type="domain" description="START" evidence="2">
    <location>
        <begin position="310"/>
        <end position="499"/>
    </location>
</feature>
<dbReference type="CDD" id="cd08870">
    <property type="entry name" value="START_STARD2_7-like"/>
    <property type="match status" value="1"/>
</dbReference>
<name>A0A8S9JWL1_BRACR</name>
<gene>
    <name evidence="3" type="ORF">F2Q70_00037419</name>
</gene>
<dbReference type="GO" id="GO:0008289">
    <property type="term" value="F:lipid binding"/>
    <property type="evidence" value="ECO:0007669"/>
    <property type="project" value="InterPro"/>
</dbReference>
<dbReference type="PANTHER" id="PTHR19308">
    <property type="entry name" value="PHOSPHATIDYLCHOLINE TRANSFER PROTEIN"/>
    <property type="match status" value="1"/>
</dbReference>
<keyword evidence="1" id="KW-1133">Transmembrane helix</keyword>
<dbReference type="FunFam" id="3.30.530.20:FF:000027">
    <property type="entry name" value="StAR-related lipid transfer protein 7, mitochondrial"/>
    <property type="match status" value="1"/>
</dbReference>
<reference evidence="3" key="1">
    <citation type="submission" date="2019-12" db="EMBL/GenBank/DDBJ databases">
        <title>Genome sequencing and annotation of Brassica cretica.</title>
        <authorList>
            <person name="Studholme D.J."/>
            <person name="Sarris P.F."/>
        </authorList>
    </citation>
    <scope>NUCLEOTIDE SEQUENCE</scope>
    <source>
        <strain evidence="3">PFS-102/07</strain>
        <tissue evidence="3">Leaf</tissue>
    </source>
</reference>
<feature type="domain" description="START" evidence="2">
    <location>
        <begin position="95"/>
        <end position="192"/>
    </location>
</feature>
<accession>A0A8S9JWL1</accession>
<dbReference type="PANTHER" id="PTHR19308:SF13">
    <property type="entry name" value="OS02G0468400 PROTEIN"/>
    <property type="match status" value="1"/>
</dbReference>
<keyword evidence="1" id="KW-0472">Membrane</keyword>
<organism evidence="3">
    <name type="scientific">Brassica cretica</name>
    <name type="common">Mustard</name>
    <dbReference type="NCBI Taxonomy" id="69181"/>
    <lineage>
        <taxon>Eukaryota</taxon>
        <taxon>Viridiplantae</taxon>
        <taxon>Streptophyta</taxon>
        <taxon>Embryophyta</taxon>
        <taxon>Tracheophyta</taxon>
        <taxon>Spermatophyta</taxon>
        <taxon>Magnoliopsida</taxon>
        <taxon>eudicotyledons</taxon>
        <taxon>Gunneridae</taxon>
        <taxon>Pentapetalae</taxon>
        <taxon>rosids</taxon>
        <taxon>malvids</taxon>
        <taxon>Brassicales</taxon>
        <taxon>Brassicaceae</taxon>
        <taxon>Brassiceae</taxon>
        <taxon>Brassica</taxon>
    </lineage>
</organism>
<dbReference type="AlphaFoldDB" id="A0A8S9JWL1"/>
<proteinExistence type="predicted"/>
<sequence length="610" mass="68769">MNSGNTLSKLALYFSTSEAFLRRGDGVFCCCWATVSALVFIFLCQIFRKVRFFSHSSSPAVSVSQSLSSQSGISTLVSDEDLKGLIEKLGERDGDAEIWEDIIHRSNPTRVSYTAKCCKPKDGGPMKYLSTTVFEDCSPEALRDFYMDNEYRKQWDKTVVEHEQLQVDSSSGIEIGRTIKKFPFLTPREYVLAWRLWEGMNDKFYCFIKIWDSMNSGNTLSKLALYFSSPEAFLRRGDGVFCCCWATVSALVFIFLCQIFRKVRFFSHSSSSSPAVSVSQSLSSQSGISTLVSDEDLKGLIEKLGERDGDAEIWEDIIHKSNPTRVSYTAKCCKPKDGGPMKYSSTTVFEDCSPEALRDFYMDNEYRKQWDKTVVEHEQLQVDSSSGIEIGRTIKKFPFLTPREYVLAWRLWEGMSDKFYCFIKDCDHSMVPQQRKYLRVSYFRSGWRIRKVPDRNACEIHMFHQEDAGLNVEMAKLAFSKGIWSYVCKMENALRKYIATGHRPQGPTVSAVSLMKKIPSELENETDDITNSLGTMHRGEGAKRKKLLRKPSKKQIANGLLLVGGAVGGAVCLSRGHSASLGAKVALAYFLTKLSKRGAPLSQTSQNAGI</sequence>
<evidence type="ECO:0000259" key="2">
    <source>
        <dbReference type="PROSITE" id="PS50848"/>
    </source>
</evidence>
<feature type="transmembrane region" description="Helical" evidence="1">
    <location>
        <begin position="20"/>
        <end position="44"/>
    </location>
</feature>
<dbReference type="Pfam" id="PF01852">
    <property type="entry name" value="START"/>
    <property type="match status" value="1"/>
</dbReference>
<dbReference type="EMBL" id="QGKY02000246">
    <property type="protein sequence ID" value="KAF2586940.1"/>
    <property type="molecule type" value="Genomic_DNA"/>
</dbReference>
<dbReference type="Gene3D" id="3.30.530.20">
    <property type="match status" value="2"/>
</dbReference>
<dbReference type="GO" id="GO:0005737">
    <property type="term" value="C:cytoplasm"/>
    <property type="evidence" value="ECO:0007669"/>
    <property type="project" value="UniProtKB-ARBA"/>
</dbReference>
<dbReference type="InterPro" id="IPR023393">
    <property type="entry name" value="START-like_dom_sf"/>
</dbReference>
<feature type="transmembrane region" description="Helical" evidence="1">
    <location>
        <begin position="239"/>
        <end position="261"/>
    </location>
</feature>
<dbReference type="SUPFAM" id="SSF55961">
    <property type="entry name" value="Bet v1-like"/>
    <property type="match status" value="2"/>
</dbReference>
<comment type="caution">
    <text evidence="3">The sequence shown here is derived from an EMBL/GenBank/DDBJ whole genome shotgun (WGS) entry which is preliminary data.</text>
</comment>
<dbReference type="InterPro" id="IPR051213">
    <property type="entry name" value="START_lipid_transfer"/>
</dbReference>
<evidence type="ECO:0000313" key="3">
    <source>
        <dbReference type="EMBL" id="KAF2586940.1"/>
    </source>
</evidence>
<dbReference type="PROSITE" id="PS50848">
    <property type="entry name" value="START"/>
    <property type="match status" value="2"/>
</dbReference>
<dbReference type="InterPro" id="IPR002913">
    <property type="entry name" value="START_lipid-bd_dom"/>
</dbReference>
<protein>
    <recommendedName>
        <fullName evidence="2">START domain-containing protein</fullName>
    </recommendedName>
</protein>